<dbReference type="AlphaFoldDB" id="G0NEG0"/>
<keyword evidence="2" id="KW-0812">Transmembrane</keyword>
<dbReference type="Proteomes" id="UP000008068">
    <property type="component" value="Unassembled WGS sequence"/>
</dbReference>
<feature type="domain" description="EGF-like" evidence="3">
    <location>
        <begin position="6"/>
        <end position="40"/>
    </location>
</feature>
<dbReference type="InterPro" id="IPR000742">
    <property type="entry name" value="EGF"/>
</dbReference>
<name>G0NEG0_CAEBE</name>
<keyword evidence="5" id="KW-1185">Reference proteome</keyword>
<keyword evidence="1" id="KW-0245">EGF-like domain</keyword>
<dbReference type="PROSITE" id="PS50026">
    <property type="entry name" value="EGF_3"/>
    <property type="match status" value="1"/>
</dbReference>
<dbReference type="HOGENOM" id="CLU_2199306_0_0_1"/>
<protein>
    <recommendedName>
        <fullName evidence="3">EGF-like domain-containing protein</fullName>
    </recommendedName>
</protein>
<evidence type="ECO:0000259" key="3">
    <source>
        <dbReference type="PROSITE" id="PS50026"/>
    </source>
</evidence>
<evidence type="ECO:0000313" key="5">
    <source>
        <dbReference type="Proteomes" id="UP000008068"/>
    </source>
</evidence>
<sequence>MSFSSSPDGCIVPCGTFGSCVVDATPFCLCDSGYSGSPCVAVDVVSTTSSCGFGFLNALLWLGLFLLLGHFLFGQFSKWRLRRSVAYRSKSTQISLAAAPTAPFADFP</sequence>
<dbReference type="InParanoid" id="G0NEG0"/>
<dbReference type="EMBL" id="GL379873">
    <property type="protein sequence ID" value="EGT58880.1"/>
    <property type="molecule type" value="Genomic_DNA"/>
</dbReference>
<keyword evidence="1" id="KW-1015">Disulfide bond</keyword>
<reference evidence="5" key="1">
    <citation type="submission" date="2011-07" db="EMBL/GenBank/DDBJ databases">
        <authorList>
            <consortium name="Caenorhabditis brenneri Sequencing and Analysis Consortium"/>
            <person name="Wilson R.K."/>
        </authorList>
    </citation>
    <scope>NUCLEOTIDE SEQUENCE [LARGE SCALE GENOMIC DNA]</scope>
    <source>
        <strain evidence="5">PB2801</strain>
    </source>
</reference>
<evidence type="ECO:0000256" key="2">
    <source>
        <dbReference type="SAM" id="Phobius"/>
    </source>
</evidence>
<keyword evidence="2" id="KW-1133">Transmembrane helix</keyword>
<feature type="transmembrane region" description="Helical" evidence="2">
    <location>
        <begin position="53"/>
        <end position="73"/>
    </location>
</feature>
<dbReference type="PROSITE" id="PS01186">
    <property type="entry name" value="EGF_2"/>
    <property type="match status" value="1"/>
</dbReference>
<feature type="disulfide bond" evidence="1">
    <location>
        <begin position="10"/>
        <end position="20"/>
    </location>
</feature>
<evidence type="ECO:0000313" key="4">
    <source>
        <dbReference type="EMBL" id="EGT58880.1"/>
    </source>
</evidence>
<proteinExistence type="predicted"/>
<organism evidence="5">
    <name type="scientific">Caenorhabditis brenneri</name>
    <name type="common">Nematode worm</name>
    <dbReference type="NCBI Taxonomy" id="135651"/>
    <lineage>
        <taxon>Eukaryota</taxon>
        <taxon>Metazoa</taxon>
        <taxon>Ecdysozoa</taxon>
        <taxon>Nematoda</taxon>
        <taxon>Chromadorea</taxon>
        <taxon>Rhabditida</taxon>
        <taxon>Rhabditina</taxon>
        <taxon>Rhabditomorpha</taxon>
        <taxon>Rhabditoidea</taxon>
        <taxon>Rhabditidae</taxon>
        <taxon>Peloderinae</taxon>
        <taxon>Caenorhabditis</taxon>
    </lineage>
</organism>
<comment type="caution">
    <text evidence="1">Lacks conserved residue(s) required for the propagation of feature annotation.</text>
</comment>
<evidence type="ECO:0000256" key="1">
    <source>
        <dbReference type="PROSITE-ProRule" id="PRU00076"/>
    </source>
</evidence>
<gene>
    <name evidence="4" type="ORF">CAEBREN_21178</name>
</gene>
<keyword evidence="2" id="KW-0472">Membrane</keyword>
<feature type="disulfide bond" evidence="1">
    <location>
        <begin position="30"/>
        <end position="39"/>
    </location>
</feature>
<dbReference type="PROSITE" id="PS00022">
    <property type="entry name" value="EGF_1"/>
    <property type="match status" value="1"/>
</dbReference>
<accession>G0NEG0</accession>